<evidence type="ECO:0000313" key="3">
    <source>
        <dbReference type="Proteomes" id="UP000004310"/>
    </source>
</evidence>
<organism evidence="2 3">
    <name type="scientific">Fulvimarina pelagi HTCC2506</name>
    <dbReference type="NCBI Taxonomy" id="314231"/>
    <lineage>
        <taxon>Bacteria</taxon>
        <taxon>Pseudomonadati</taxon>
        <taxon>Pseudomonadota</taxon>
        <taxon>Alphaproteobacteria</taxon>
        <taxon>Hyphomicrobiales</taxon>
        <taxon>Aurantimonadaceae</taxon>
        <taxon>Fulvimarina</taxon>
    </lineage>
</organism>
<comment type="caution">
    <text evidence="2">The sequence shown here is derived from an EMBL/GenBank/DDBJ whole genome shotgun (WGS) entry which is preliminary data.</text>
</comment>
<accession>Q0G7M9</accession>
<gene>
    <name evidence="2" type="ORF">FP2506_05836</name>
</gene>
<dbReference type="HOGENOM" id="CLU_2806249_0_0_5"/>
<evidence type="ECO:0000256" key="1">
    <source>
        <dbReference type="SAM" id="MobiDB-lite"/>
    </source>
</evidence>
<dbReference type="EMBL" id="AATP01000001">
    <property type="protein sequence ID" value="EAU42335.1"/>
    <property type="molecule type" value="Genomic_DNA"/>
</dbReference>
<reference evidence="2 3" key="1">
    <citation type="journal article" date="2010" name="J. Bacteriol.">
        <title>Genome sequence of Fulvimarina pelagi HTCC2506T, a Mn(II)-oxidizing alphaproteobacterium possessing an aerobic anoxygenic photosynthetic gene cluster and Xanthorhodopsin.</title>
        <authorList>
            <person name="Kang I."/>
            <person name="Oh H.M."/>
            <person name="Lim S.I."/>
            <person name="Ferriera S."/>
            <person name="Giovannoni S.J."/>
            <person name="Cho J.C."/>
        </authorList>
    </citation>
    <scope>NUCLEOTIDE SEQUENCE [LARGE SCALE GENOMIC DNA]</scope>
    <source>
        <strain evidence="2 3">HTCC2506</strain>
    </source>
</reference>
<name>Q0G7M9_9HYPH</name>
<evidence type="ECO:0000313" key="2">
    <source>
        <dbReference type="EMBL" id="EAU42335.1"/>
    </source>
</evidence>
<dbReference type="Proteomes" id="UP000004310">
    <property type="component" value="Unassembled WGS sequence"/>
</dbReference>
<protein>
    <submittedName>
        <fullName evidence="2">Uncharacterized protein</fullName>
    </submittedName>
</protein>
<keyword evidence="3" id="KW-1185">Reference proteome</keyword>
<proteinExistence type="predicted"/>
<dbReference type="AlphaFoldDB" id="Q0G7M9"/>
<sequence>MIVASPPTVGMRGLRNGRHARSEAGMMKEETAIVPLRHLAEAVLQVPSLPLRERKRFLRLSATGAKR</sequence>
<feature type="region of interest" description="Disordered" evidence="1">
    <location>
        <begin position="1"/>
        <end position="26"/>
    </location>
</feature>